<proteinExistence type="predicted"/>
<evidence type="ECO:0008006" key="3">
    <source>
        <dbReference type="Google" id="ProtNLM"/>
    </source>
</evidence>
<dbReference type="Gene3D" id="3.40.30.10">
    <property type="entry name" value="Glutaredoxin"/>
    <property type="match status" value="1"/>
</dbReference>
<organism evidence="1 2">
    <name type="scientific">Tenacibaculum tangerinum</name>
    <dbReference type="NCBI Taxonomy" id="3038772"/>
    <lineage>
        <taxon>Bacteria</taxon>
        <taxon>Pseudomonadati</taxon>
        <taxon>Bacteroidota</taxon>
        <taxon>Flavobacteriia</taxon>
        <taxon>Flavobacteriales</taxon>
        <taxon>Flavobacteriaceae</taxon>
        <taxon>Tenacibaculum</taxon>
    </lineage>
</organism>
<dbReference type="Proteomes" id="UP001232001">
    <property type="component" value="Chromosome"/>
</dbReference>
<gene>
    <name evidence="1" type="ORF">P8625_15105</name>
</gene>
<accession>A0ABY8L624</accession>
<sequence length="127" mass="14300">MGVLAKDNRQLLYIYSSKSVFGKEMLAYANSIDKRIQAIDICEESISQTVWLEIAEMVGVTLGELFSPEHPDAKNVGDVSDFIVEDWLKIIEHTPSLLQHPIAINCNKAVSIKQKSDMMIFSEELNN</sequence>
<evidence type="ECO:0000313" key="1">
    <source>
        <dbReference type="EMBL" id="WGH75380.1"/>
    </source>
</evidence>
<dbReference type="RefSeq" id="WP_279651265.1">
    <property type="nucleotide sequence ID" value="NZ_CP122539.1"/>
</dbReference>
<keyword evidence="2" id="KW-1185">Reference proteome</keyword>
<reference evidence="1 2" key="1">
    <citation type="submission" date="2023-04" db="EMBL/GenBank/DDBJ databases">
        <title>Tenacibaculum tangerinum sp. nov., isolated from sea tidal flat of South Korea.</title>
        <authorList>
            <person name="Lee S.H."/>
            <person name="Kim J.-J."/>
        </authorList>
    </citation>
    <scope>NUCLEOTIDE SEQUENCE [LARGE SCALE GENOMIC DNA]</scope>
    <source>
        <strain evidence="1 2">GRR-S3-23</strain>
    </source>
</reference>
<name>A0ABY8L624_9FLAO</name>
<dbReference type="EMBL" id="CP122539">
    <property type="protein sequence ID" value="WGH75380.1"/>
    <property type="molecule type" value="Genomic_DNA"/>
</dbReference>
<protein>
    <recommendedName>
        <fullName evidence="3">Arsenate reductase</fullName>
    </recommendedName>
</protein>
<evidence type="ECO:0000313" key="2">
    <source>
        <dbReference type="Proteomes" id="UP001232001"/>
    </source>
</evidence>